<dbReference type="InterPro" id="IPR018060">
    <property type="entry name" value="HTH_AraC"/>
</dbReference>
<keyword evidence="7" id="KW-1185">Reference proteome</keyword>
<dbReference type="Pfam" id="PF12833">
    <property type="entry name" value="HTH_18"/>
    <property type="match status" value="1"/>
</dbReference>
<proteinExistence type="predicted"/>
<evidence type="ECO:0000256" key="3">
    <source>
        <dbReference type="ARBA" id="ARBA00023163"/>
    </source>
</evidence>
<feature type="compositionally biased region" description="Low complexity" evidence="4">
    <location>
        <begin position="280"/>
        <end position="290"/>
    </location>
</feature>
<dbReference type="SUPFAM" id="SSF46689">
    <property type="entry name" value="Homeodomain-like"/>
    <property type="match status" value="1"/>
</dbReference>
<dbReference type="RefSeq" id="WP_157034981.1">
    <property type="nucleotide sequence ID" value="NZ_AP023354.1"/>
</dbReference>
<dbReference type="SMART" id="SM00342">
    <property type="entry name" value="HTH_ARAC"/>
    <property type="match status" value="1"/>
</dbReference>
<dbReference type="InterPro" id="IPR050204">
    <property type="entry name" value="AraC_XylS_family_regulators"/>
</dbReference>
<evidence type="ECO:0000256" key="1">
    <source>
        <dbReference type="ARBA" id="ARBA00023015"/>
    </source>
</evidence>
<evidence type="ECO:0000313" key="6">
    <source>
        <dbReference type="EMBL" id="BCJ27532.1"/>
    </source>
</evidence>
<dbReference type="Proteomes" id="UP000680750">
    <property type="component" value="Chromosome"/>
</dbReference>
<keyword evidence="1" id="KW-0805">Transcription regulation</keyword>
<feature type="domain" description="HTH araC/xylS-type" evidence="5">
    <location>
        <begin position="155"/>
        <end position="253"/>
    </location>
</feature>
<evidence type="ECO:0000313" key="7">
    <source>
        <dbReference type="Proteomes" id="UP000680750"/>
    </source>
</evidence>
<reference evidence="6" key="1">
    <citation type="submission" date="2020-08" db="EMBL/GenBank/DDBJ databases">
        <title>Whole genome shotgun sequence of Actinocatenispora sera NBRC 101916.</title>
        <authorList>
            <person name="Komaki H."/>
            <person name="Tamura T."/>
        </authorList>
    </citation>
    <scope>NUCLEOTIDE SEQUENCE</scope>
    <source>
        <strain evidence="6">NBRC 101916</strain>
    </source>
</reference>
<dbReference type="Gene3D" id="1.10.10.60">
    <property type="entry name" value="Homeodomain-like"/>
    <property type="match status" value="1"/>
</dbReference>
<dbReference type="InterPro" id="IPR009057">
    <property type="entry name" value="Homeodomain-like_sf"/>
</dbReference>
<dbReference type="GO" id="GO:0043565">
    <property type="term" value="F:sequence-specific DNA binding"/>
    <property type="evidence" value="ECO:0007669"/>
    <property type="project" value="InterPro"/>
</dbReference>
<dbReference type="KEGG" id="aser:Asera_16400"/>
<name>A0A810KYM6_9ACTN</name>
<evidence type="ECO:0000259" key="5">
    <source>
        <dbReference type="PROSITE" id="PS01124"/>
    </source>
</evidence>
<dbReference type="AlphaFoldDB" id="A0A810KYM6"/>
<organism evidence="6 7">
    <name type="scientific">Actinocatenispora sera</name>
    <dbReference type="NCBI Taxonomy" id="390989"/>
    <lineage>
        <taxon>Bacteria</taxon>
        <taxon>Bacillati</taxon>
        <taxon>Actinomycetota</taxon>
        <taxon>Actinomycetes</taxon>
        <taxon>Micromonosporales</taxon>
        <taxon>Micromonosporaceae</taxon>
        <taxon>Actinocatenispora</taxon>
    </lineage>
</organism>
<accession>A0A810KYM6</accession>
<dbReference type="InterPro" id="IPR018062">
    <property type="entry name" value="HTH_AraC-typ_CS"/>
</dbReference>
<evidence type="ECO:0000256" key="2">
    <source>
        <dbReference type="ARBA" id="ARBA00023125"/>
    </source>
</evidence>
<keyword evidence="3" id="KW-0804">Transcription</keyword>
<sequence length="301" mass="31866">MLATVTLAARAEFAVTAVTCRDEQVHWTRPAARGDHRLVLVRHGRFRRATDGAAADLDRTVGYLGTPHEEERFAHPAGDDACTSVSFAAGLWDGRAAARSVYVDARIELAHRRLLAAARGGDVDYSLVEELLGLVAAAAGHPEPRPGVRDQALVAAARTAVLDDAPGAARLCSLSALLRVSPYRLSRVFSARMGVSLTRYRNRVRVGRALDRLGAGESDLAGLAARLGFADQAHLTRTVRAQLGHTPTALRRLLTPQTGTDERGGPVPRPTGADERRQARGAAGASTASGTGAGGVARRVR</sequence>
<dbReference type="PROSITE" id="PS00041">
    <property type="entry name" value="HTH_ARAC_FAMILY_1"/>
    <property type="match status" value="1"/>
</dbReference>
<gene>
    <name evidence="6" type="ORF">Asera_16400</name>
</gene>
<dbReference type="GO" id="GO:0003700">
    <property type="term" value="F:DNA-binding transcription factor activity"/>
    <property type="evidence" value="ECO:0007669"/>
    <property type="project" value="InterPro"/>
</dbReference>
<evidence type="ECO:0000256" key="4">
    <source>
        <dbReference type="SAM" id="MobiDB-lite"/>
    </source>
</evidence>
<feature type="region of interest" description="Disordered" evidence="4">
    <location>
        <begin position="246"/>
        <end position="301"/>
    </location>
</feature>
<dbReference type="PROSITE" id="PS01124">
    <property type="entry name" value="HTH_ARAC_FAMILY_2"/>
    <property type="match status" value="1"/>
</dbReference>
<dbReference type="EMBL" id="AP023354">
    <property type="protein sequence ID" value="BCJ27532.1"/>
    <property type="molecule type" value="Genomic_DNA"/>
</dbReference>
<keyword evidence="2" id="KW-0238">DNA-binding</keyword>
<protein>
    <submittedName>
        <fullName evidence="6">AraC family transcriptional regulator</fullName>
    </submittedName>
</protein>
<dbReference type="OrthoDB" id="4549023at2"/>
<dbReference type="PANTHER" id="PTHR46796:SF14">
    <property type="entry name" value="TRANSCRIPTIONAL REGULATORY PROTEIN"/>
    <property type="match status" value="1"/>
</dbReference>
<dbReference type="PANTHER" id="PTHR46796">
    <property type="entry name" value="HTH-TYPE TRANSCRIPTIONAL ACTIVATOR RHAS-RELATED"/>
    <property type="match status" value="1"/>
</dbReference>